<gene>
    <name evidence="11" type="ORF">MBAV_003357</name>
</gene>
<dbReference type="GO" id="GO:0016779">
    <property type="term" value="F:nucleotidyltransferase activity"/>
    <property type="evidence" value="ECO:0007669"/>
    <property type="project" value="UniProtKB-KW"/>
</dbReference>
<dbReference type="SUPFAM" id="SSF81301">
    <property type="entry name" value="Nucleotidyltransferase"/>
    <property type="match status" value="1"/>
</dbReference>
<organism evidence="11 12">
    <name type="scientific">Candidatus Magnetobacterium bavaricum</name>
    <dbReference type="NCBI Taxonomy" id="29290"/>
    <lineage>
        <taxon>Bacteria</taxon>
        <taxon>Pseudomonadati</taxon>
        <taxon>Nitrospirota</taxon>
        <taxon>Thermodesulfovibrionia</taxon>
        <taxon>Thermodesulfovibrionales</taxon>
        <taxon>Candidatus Magnetobacteriaceae</taxon>
        <taxon>Candidatus Magnetobacterium</taxon>
    </lineage>
</organism>
<dbReference type="PANTHER" id="PTHR33571">
    <property type="entry name" value="SSL8005 PROTEIN"/>
    <property type="match status" value="1"/>
</dbReference>
<keyword evidence="3" id="KW-0808">Transferase</keyword>
<evidence type="ECO:0000259" key="10">
    <source>
        <dbReference type="Pfam" id="PF01909"/>
    </source>
</evidence>
<dbReference type="Pfam" id="PF01909">
    <property type="entry name" value="NTP_transf_2"/>
    <property type="match status" value="1"/>
</dbReference>
<evidence type="ECO:0000256" key="6">
    <source>
        <dbReference type="ARBA" id="ARBA00022741"/>
    </source>
</evidence>
<evidence type="ECO:0000256" key="7">
    <source>
        <dbReference type="ARBA" id="ARBA00022840"/>
    </source>
</evidence>
<evidence type="ECO:0000256" key="5">
    <source>
        <dbReference type="ARBA" id="ARBA00022723"/>
    </source>
</evidence>
<evidence type="ECO:0000256" key="9">
    <source>
        <dbReference type="ARBA" id="ARBA00038276"/>
    </source>
</evidence>
<dbReference type="CDD" id="cd05403">
    <property type="entry name" value="NT_KNTase_like"/>
    <property type="match status" value="1"/>
</dbReference>
<protein>
    <submittedName>
        <fullName evidence="11">DNA polymerase beta domain-containing protein</fullName>
    </submittedName>
</protein>
<dbReference type="PANTHER" id="PTHR33571:SF14">
    <property type="entry name" value="PROTEIN ADENYLYLTRANSFERASE MJ0435-RELATED"/>
    <property type="match status" value="1"/>
</dbReference>
<sequence length="59" mass="6767">MNAIEILKNNGELIRDRYGVKRIGIFGSFARGQGNDNSDVDVLVEFREDSENFDNYIEL</sequence>
<evidence type="ECO:0000256" key="8">
    <source>
        <dbReference type="ARBA" id="ARBA00022842"/>
    </source>
</evidence>
<keyword evidence="6" id="KW-0547">Nucleotide-binding</keyword>
<evidence type="ECO:0000313" key="11">
    <source>
        <dbReference type="EMBL" id="KJU84449.1"/>
    </source>
</evidence>
<comment type="similarity">
    <text evidence="9">Belongs to the MntA antitoxin family.</text>
</comment>
<reference evidence="11 12" key="1">
    <citation type="submission" date="2015-02" db="EMBL/GenBank/DDBJ databases">
        <title>Single-cell genomics of uncultivated deep-branching MTB reveals a conserved set of magnetosome genes.</title>
        <authorList>
            <person name="Kolinko S."/>
            <person name="Richter M."/>
            <person name="Glockner F.O."/>
            <person name="Brachmann A."/>
            <person name="Schuler D."/>
        </authorList>
    </citation>
    <scope>NUCLEOTIDE SEQUENCE [LARGE SCALE GENOMIC DNA]</scope>
    <source>
        <strain evidence="11">TM-1</strain>
    </source>
</reference>
<comment type="caution">
    <text evidence="11">The sequence shown here is derived from an EMBL/GenBank/DDBJ whole genome shotgun (WGS) entry which is preliminary data.</text>
</comment>
<evidence type="ECO:0000256" key="3">
    <source>
        <dbReference type="ARBA" id="ARBA00022679"/>
    </source>
</evidence>
<dbReference type="GO" id="GO:0005524">
    <property type="term" value="F:ATP binding"/>
    <property type="evidence" value="ECO:0007669"/>
    <property type="project" value="UniProtKB-KW"/>
</dbReference>
<dbReference type="InterPro" id="IPR052038">
    <property type="entry name" value="Type-VII_TA_antitoxin"/>
</dbReference>
<keyword evidence="7" id="KW-0067">ATP-binding</keyword>
<dbReference type="Proteomes" id="UP000033423">
    <property type="component" value="Unassembled WGS sequence"/>
</dbReference>
<feature type="domain" description="Polymerase nucleotidyl transferase" evidence="10">
    <location>
        <begin position="14"/>
        <end position="51"/>
    </location>
</feature>
<evidence type="ECO:0000256" key="4">
    <source>
        <dbReference type="ARBA" id="ARBA00022695"/>
    </source>
</evidence>
<dbReference type="InterPro" id="IPR002934">
    <property type="entry name" value="Polymerase_NTP_transf_dom"/>
</dbReference>
<proteinExistence type="inferred from homology"/>
<keyword evidence="8" id="KW-0460">Magnesium</keyword>
<accession>A0A0F3GR73</accession>
<evidence type="ECO:0000256" key="1">
    <source>
        <dbReference type="ARBA" id="ARBA00001946"/>
    </source>
</evidence>
<keyword evidence="2" id="KW-1277">Toxin-antitoxin system</keyword>
<dbReference type="EMBL" id="LACI01001444">
    <property type="protein sequence ID" value="KJU84449.1"/>
    <property type="molecule type" value="Genomic_DNA"/>
</dbReference>
<name>A0A0F3GR73_9BACT</name>
<evidence type="ECO:0000256" key="2">
    <source>
        <dbReference type="ARBA" id="ARBA00022649"/>
    </source>
</evidence>
<keyword evidence="4" id="KW-0548">Nucleotidyltransferase</keyword>
<dbReference type="AlphaFoldDB" id="A0A0F3GR73"/>
<keyword evidence="5" id="KW-0479">Metal-binding</keyword>
<dbReference type="Gene3D" id="3.30.460.10">
    <property type="entry name" value="Beta Polymerase, domain 2"/>
    <property type="match status" value="1"/>
</dbReference>
<comment type="cofactor">
    <cofactor evidence="1">
        <name>Mg(2+)</name>
        <dbReference type="ChEBI" id="CHEBI:18420"/>
    </cofactor>
</comment>
<keyword evidence="12" id="KW-1185">Reference proteome</keyword>
<evidence type="ECO:0000313" key="12">
    <source>
        <dbReference type="Proteomes" id="UP000033423"/>
    </source>
</evidence>
<dbReference type="GO" id="GO:0046872">
    <property type="term" value="F:metal ion binding"/>
    <property type="evidence" value="ECO:0007669"/>
    <property type="project" value="UniProtKB-KW"/>
</dbReference>
<feature type="non-terminal residue" evidence="11">
    <location>
        <position position="59"/>
    </location>
</feature>
<dbReference type="InterPro" id="IPR043519">
    <property type="entry name" value="NT_sf"/>
</dbReference>